<organism evidence="1 2">
    <name type="scientific">Cellvibrio zantedeschiae</name>
    <dbReference type="NCBI Taxonomy" id="1237077"/>
    <lineage>
        <taxon>Bacteria</taxon>
        <taxon>Pseudomonadati</taxon>
        <taxon>Pseudomonadota</taxon>
        <taxon>Gammaproteobacteria</taxon>
        <taxon>Cellvibrionales</taxon>
        <taxon>Cellvibrionaceae</taxon>
        <taxon>Cellvibrio</taxon>
    </lineage>
</organism>
<evidence type="ECO:0000313" key="2">
    <source>
        <dbReference type="Proteomes" id="UP000619761"/>
    </source>
</evidence>
<name>A0ABQ3BA76_9GAMM</name>
<dbReference type="Proteomes" id="UP000619761">
    <property type="component" value="Unassembled WGS sequence"/>
</dbReference>
<accession>A0ABQ3BA76</accession>
<proteinExistence type="predicted"/>
<protein>
    <submittedName>
        <fullName evidence="1">Uncharacterized protein</fullName>
    </submittedName>
</protein>
<gene>
    <name evidence="1" type="ORF">GCM10011613_33950</name>
</gene>
<comment type="caution">
    <text evidence="1">The sequence shown here is derived from an EMBL/GenBank/DDBJ whole genome shotgun (WGS) entry which is preliminary data.</text>
</comment>
<evidence type="ECO:0000313" key="1">
    <source>
        <dbReference type="EMBL" id="GGY86114.1"/>
    </source>
</evidence>
<keyword evidence="2" id="KW-1185">Reference proteome</keyword>
<reference evidence="2" key="1">
    <citation type="journal article" date="2019" name="Int. J. Syst. Evol. Microbiol.">
        <title>The Global Catalogue of Microorganisms (GCM) 10K type strain sequencing project: providing services to taxonomists for standard genome sequencing and annotation.</title>
        <authorList>
            <consortium name="The Broad Institute Genomics Platform"/>
            <consortium name="The Broad Institute Genome Sequencing Center for Infectious Disease"/>
            <person name="Wu L."/>
            <person name="Ma J."/>
        </authorList>
    </citation>
    <scope>NUCLEOTIDE SEQUENCE [LARGE SCALE GENOMIC DNA]</scope>
    <source>
        <strain evidence="2">KCTC 32239</strain>
    </source>
</reference>
<sequence>MLLKDNIHWGEKVKKYEDLAISRSIKNSDAILIVRAVSRSEPSNKKSKQEVEHDEAPEIVLGGKNPNAGKIKSIHTVEVLQVVKGIHQVGQTININVLEPKNFDGGGGCGEPTFDYVNVNPMENTFKYLVYLNGSNVLRQNKFVEWHKDITAEEELERLKK</sequence>
<dbReference type="EMBL" id="BMYZ01000004">
    <property type="protein sequence ID" value="GGY86114.1"/>
    <property type="molecule type" value="Genomic_DNA"/>
</dbReference>